<dbReference type="InterPro" id="IPR003593">
    <property type="entry name" value="AAA+_ATPase"/>
</dbReference>
<dbReference type="PROSITE" id="PS00688">
    <property type="entry name" value="SIGMA54_INTERACT_3"/>
    <property type="match status" value="1"/>
</dbReference>
<dbReference type="STRING" id="207340.APZ41_012665"/>
<dbReference type="Pfam" id="PF25601">
    <property type="entry name" value="AAA_lid_14"/>
    <property type="match status" value="1"/>
</dbReference>
<evidence type="ECO:0000313" key="12">
    <source>
        <dbReference type="EMBL" id="ONH82839.1"/>
    </source>
</evidence>
<dbReference type="PROSITE" id="PS50045">
    <property type="entry name" value="SIGMA54_INTERACT_4"/>
    <property type="match status" value="1"/>
</dbReference>
<keyword evidence="4" id="KW-0902">Two-component regulatory system</keyword>
<evidence type="ECO:0000256" key="1">
    <source>
        <dbReference type="ARBA" id="ARBA00022553"/>
    </source>
</evidence>
<organism evidence="12 13">
    <name type="scientific">Roseomonas mucosa</name>
    <dbReference type="NCBI Taxonomy" id="207340"/>
    <lineage>
        <taxon>Bacteria</taxon>
        <taxon>Pseudomonadati</taxon>
        <taxon>Pseudomonadota</taxon>
        <taxon>Alphaproteobacteria</taxon>
        <taxon>Acetobacterales</taxon>
        <taxon>Roseomonadaceae</taxon>
        <taxon>Roseomonas</taxon>
    </lineage>
</organism>
<dbReference type="OrthoDB" id="9770562at2"/>
<keyword evidence="5" id="KW-0805">Transcription regulation</keyword>
<dbReference type="InterPro" id="IPR001789">
    <property type="entry name" value="Sig_transdc_resp-reg_receiver"/>
</dbReference>
<dbReference type="Gene3D" id="1.10.10.60">
    <property type="entry name" value="Homeodomain-like"/>
    <property type="match status" value="1"/>
</dbReference>
<feature type="modified residue" description="4-aspartylphosphate" evidence="9">
    <location>
        <position position="52"/>
    </location>
</feature>
<dbReference type="PANTHER" id="PTHR32071:SF57">
    <property type="entry name" value="C4-DICARBOXYLATE TRANSPORT TRANSCRIPTIONAL REGULATORY PROTEIN DCTD"/>
    <property type="match status" value="1"/>
</dbReference>
<dbReference type="Pfam" id="PF02954">
    <property type="entry name" value="HTH_8"/>
    <property type="match status" value="1"/>
</dbReference>
<dbReference type="SMART" id="SM00382">
    <property type="entry name" value="AAA"/>
    <property type="match status" value="1"/>
</dbReference>
<dbReference type="InterPro" id="IPR025944">
    <property type="entry name" value="Sigma_54_int_dom_CS"/>
</dbReference>
<dbReference type="Proteomes" id="UP000054844">
    <property type="component" value="Unassembled WGS sequence"/>
</dbReference>
<dbReference type="AlphaFoldDB" id="A0A1S8D4F7"/>
<keyword evidence="13" id="KW-1185">Reference proteome</keyword>
<dbReference type="Gene3D" id="3.40.50.2300">
    <property type="match status" value="1"/>
</dbReference>
<keyword evidence="7" id="KW-0010">Activator</keyword>
<dbReference type="SUPFAM" id="SSF52540">
    <property type="entry name" value="P-loop containing nucleoside triphosphate hydrolases"/>
    <property type="match status" value="1"/>
</dbReference>
<dbReference type="PROSITE" id="PS00676">
    <property type="entry name" value="SIGMA54_INTERACT_2"/>
    <property type="match status" value="1"/>
</dbReference>
<evidence type="ECO:0000256" key="7">
    <source>
        <dbReference type="ARBA" id="ARBA00023159"/>
    </source>
</evidence>
<dbReference type="SUPFAM" id="SSF46689">
    <property type="entry name" value="Homeodomain-like"/>
    <property type="match status" value="1"/>
</dbReference>
<protein>
    <submittedName>
        <fullName evidence="12">Fis family transcriptional regulator</fullName>
    </submittedName>
</protein>
<evidence type="ECO:0000259" key="11">
    <source>
        <dbReference type="PROSITE" id="PS50110"/>
    </source>
</evidence>
<evidence type="ECO:0000256" key="6">
    <source>
        <dbReference type="ARBA" id="ARBA00023125"/>
    </source>
</evidence>
<dbReference type="InterPro" id="IPR011006">
    <property type="entry name" value="CheY-like_superfamily"/>
</dbReference>
<comment type="caution">
    <text evidence="12">The sequence shown here is derived from an EMBL/GenBank/DDBJ whole genome shotgun (WGS) entry which is preliminary data.</text>
</comment>
<dbReference type="PROSITE" id="PS00675">
    <property type="entry name" value="SIGMA54_INTERACT_1"/>
    <property type="match status" value="1"/>
</dbReference>
<dbReference type="Pfam" id="PF00158">
    <property type="entry name" value="Sigma54_activat"/>
    <property type="match status" value="1"/>
</dbReference>
<feature type="domain" description="Response regulatory" evidence="11">
    <location>
        <begin position="3"/>
        <end position="117"/>
    </location>
</feature>
<dbReference type="InterPro" id="IPR025662">
    <property type="entry name" value="Sigma_54_int_dom_ATP-bd_1"/>
</dbReference>
<keyword evidence="8" id="KW-0804">Transcription</keyword>
<dbReference type="FunFam" id="3.40.50.300:FF:000006">
    <property type="entry name" value="DNA-binding transcriptional regulator NtrC"/>
    <property type="match status" value="1"/>
</dbReference>
<dbReference type="GO" id="GO:0006355">
    <property type="term" value="P:regulation of DNA-templated transcription"/>
    <property type="evidence" value="ECO:0007669"/>
    <property type="project" value="InterPro"/>
</dbReference>
<evidence type="ECO:0000256" key="9">
    <source>
        <dbReference type="PROSITE-ProRule" id="PRU00169"/>
    </source>
</evidence>
<keyword evidence="1 9" id="KW-0597">Phosphoprotein</keyword>
<reference evidence="12" key="1">
    <citation type="submission" date="2016-12" db="EMBL/GenBank/DDBJ databases">
        <title>Draft genome sequence of Roseomonas mucosa strain AU37, isolated from a peripheral intravenous catheter.</title>
        <authorList>
            <person name="Choudhury M.A."/>
            <person name="Sidjabat H.E."/>
            <person name="Wailan A.M."/>
            <person name="Zhang L."/>
            <person name="Marsh N.M."/>
            <person name="Rickard C.M."/>
            <person name="Davies M."/>
            <person name="Mcmillan D.J."/>
        </authorList>
    </citation>
    <scope>NUCLEOTIDE SEQUENCE [LARGE SCALE GENOMIC DNA]</scope>
    <source>
        <strain evidence="12">AU37</strain>
    </source>
</reference>
<dbReference type="InterPro" id="IPR002197">
    <property type="entry name" value="HTH_Fis"/>
</dbReference>
<gene>
    <name evidence="12" type="ORF">APZ41_012665</name>
</gene>
<dbReference type="RefSeq" id="WP_058389432.1">
    <property type="nucleotide sequence ID" value="NZ_CP025189.1"/>
</dbReference>
<evidence type="ECO:0000313" key="13">
    <source>
        <dbReference type="Proteomes" id="UP000054844"/>
    </source>
</evidence>
<dbReference type="GO" id="GO:0000160">
    <property type="term" value="P:phosphorelay signal transduction system"/>
    <property type="evidence" value="ECO:0007669"/>
    <property type="project" value="UniProtKB-KW"/>
</dbReference>
<dbReference type="EMBL" id="LLWF02000040">
    <property type="protein sequence ID" value="ONH82839.1"/>
    <property type="molecule type" value="Genomic_DNA"/>
</dbReference>
<evidence type="ECO:0000259" key="10">
    <source>
        <dbReference type="PROSITE" id="PS50045"/>
    </source>
</evidence>
<keyword evidence="6" id="KW-0238">DNA-binding</keyword>
<dbReference type="GO" id="GO:0043565">
    <property type="term" value="F:sequence-specific DNA binding"/>
    <property type="evidence" value="ECO:0007669"/>
    <property type="project" value="InterPro"/>
</dbReference>
<sequence>MTDLAFVDDDPFLREANLQSAALAGLEAHGFASAEEALAAIGEDFPGVVVTDLRMPGMDGTELFRRLRRLDPDLPVILITGHGDIAMAVAAIREGAYHFLAKPYPAEELMGAVRHALEKRRLVLENRRLARAVAAAEEDSPLLGNTPEMVRLRKVLRQIADAQVDVLIEGETGTGKDVVANALHRMSRRAARPFVALNCGALPETVIESELFGHEPGAFTGAQKRRVGRIEHADGGTLFLDEIEAMPLALQVKLLRVLETREIAPLGTNEIRRLDLRVVAATKTNLLELSRRGGFREDLYYRLHVVTVHLPALRQRRDDIPLLFAHFLRRAAERFGLPVPEMTPALRRHLMEHDWPGNVRELTHHAERVALGLSEEAAPPGEARASLPERVDAYEAMVIRDALREHDGDVRATVEALGIPRKTFYDKLRRHDIDQRAYRLRE</sequence>
<dbReference type="SUPFAM" id="SSF52172">
    <property type="entry name" value="CheY-like"/>
    <property type="match status" value="1"/>
</dbReference>
<dbReference type="InterPro" id="IPR009057">
    <property type="entry name" value="Homeodomain-like_sf"/>
</dbReference>
<evidence type="ECO:0000256" key="4">
    <source>
        <dbReference type="ARBA" id="ARBA00023012"/>
    </source>
</evidence>
<feature type="domain" description="Sigma-54 factor interaction" evidence="10">
    <location>
        <begin position="142"/>
        <end position="371"/>
    </location>
</feature>
<accession>A0A1S8D4F7</accession>
<dbReference type="PANTHER" id="PTHR32071">
    <property type="entry name" value="TRANSCRIPTIONAL REGULATORY PROTEIN"/>
    <property type="match status" value="1"/>
</dbReference>
<evidence type="ECO:0000256" key="2">
    <source>
        <dbReference type="ARBA" id="ARBA00022741"/>
    </source>
</evidence>
<dbReference type="Gene3D" id="1.10.8.60">
    <property type="match status" value="1"/>
</dbReference>
<dbReference type="Pfam" id="PF00072">
    <property type="entry name" value="Response_reg"/>
    <property type="match status" value="1"/>
</dbReference>
<dbReference type="SMART" id="SM00448">
    <property type="entry name" value="REC"/>
    <property type="match status" value="1"/>
</dbReference>
<name>A0A1S8D4F7_9PROT</name>
<evidence type="ECO:0000256" key="5">
    <source>
        <dbReference type="ARBA" id="ARBA00023015"/>
    </source>
</evidence>
<dbReference type="CDD" id="cd00009">
    <property type="entry name" value="AAA"/>
    <property type="match status" value="1"/>
</dbReference>
<dbReference type="CDD" id="cd17549">
    <property type="entry name" value="REC_DctD-like"/>
    <property type="match status" value="1"/>
</dbReference>
<dbReference type="PROSITE" id="PS50110">
    <property type="entry name" value="RESPONSE_REGULATORY"/>
    <property type="match status" value="1"/>
</dbReference>
<keyword evidence="3" id="KW-0067">ATP-binding</keyword>
<keyword evidence="2" id="KW-0547">Nucleotide-binding</keyword>
<dbReference type="InterPro" id="IPR025943">
    <property type="entry name" value="Sigma_54_int_dom_ATP-bd_2"/>
</dbReference>
<evidence type="ECO:0000256" key="3">
    <source>
        <dbReference type="ARBA" id="ARBA00022840"/>
    </source>
</evidence>
<dbReference type="InterPro" id="IPR058031">
    <property type="entry name" value="AAA_lid_NorR"/>
</dbReference>
<dbReference type="GO" id="GO:0005524">
    <property type="term" value="F:ATP binding"/>
    <property type="evidence" value="ECO:0007669"/>
    <property type="project" value="UniProtKB-KW"/>
</dbReference>
<evidence type="ECO:0000256" key="8">
    <source>
        <dbReference type="ARBA" id="ARBA00023163"/>
    </source>
</evidence>
<proteinExistence type="predicted"/>
<dbReference type="FunFam" id="3.40.50.2300:FF:000018">
    <property type="entry name" value="DNA-binding transcriptional regulator NtrC"/>
    <property type="match status" value="1"/>
</dbReference>
<dbReference type="InterPro" id="IPR002078">
    <property type="entry name" value="Sigma_54_int"/>
</dbReference>
<dbReference type="Gene3D" id="3.40.50.300">
    <property type="entry name" value="P-loop containing nucleotide triphosphate hydrolases"/>
    <property type="match status" value="1"/>
</dbReference>
<dbReference type="InterPro" id="IPR027417">
    <property type="entry name" value="P-loop_NTPase"/>
</dbReference>